<dbReference type="AlphaFoldDB" id="A0A158B7Q8"/>
<name>A0A158B7Q8_9BURK</name>
<organism evidence="1 2">
    <name type="scientific">Caballeronia pedi</name>
    <dbReference type="NCBI Taxonomy" id="1777141"/>
    <lineage>
        <taxon>Bacteria</taxon>
        <taxon>Pseudomonadati</taxon>
        <taxon>Pseudomonadota</taxon>
        <taxon>Betaproteobacteria</taxon>
        <taxon>Burkholderiales</taxon>
        <taxon>Burkholderiaceae</taxon>
        <taxon>Caballeronia</taxon>
    </lineage>
</organism>
<proteinExistence type="predicted"/>
<comment type="caution">
    <text evidence="1">The sequence shown here is derived from an EMBL/GenBank/DDBJ whole genome shotgun (WGS) entry which is preliminary data.</text>
</comment>
<dbReference type="RefSeq" id="WP_061175577.1">
    <property type="nucleotide sequence ID" value="NZ_FCOE02000009.1"/>
</dbReference>
<evidence type="ECO:0000313" key="1">
    <source>
        <dbReference type="EMBL" id="SAK65786.1"/>
    </source>
</evidence>
<reference evidence="1" key="1">
    <citation type="submission" date="2016-01" db="EMBL/GenBank/DDBJ databases">
        <authorList>
            <person name="Peeters C."/>
        </authorList>
    </citation>
    <scope>NUCLEOTIDE SEQUENCE [LARGE SCALE GENOMIC DNA]</scope>
    <source>
        <strain evidence="1">LMG 29323</strain>
    </source>
</reference>
<dbReference type="Proteomes" id="UP000054911">
    <property type="component" value="Unassembled WGS sequence"/>
</dbReference>
<dbReference type="OrthoDB" id="9007456at2"/>
<sequence length="85" mass="9524">MEPRDLFPVGAYELRLTDIDLAHLRAVVPCEVKNPRRVLPLAYWRWRVSQLLASKHLMPAQLTIAHALLDQIDAGVESAPLAKAS</sequence>
<dbReference type="STRING" id="1777141.AWB80_03105"/>
<protein>
    <submittedName>
        <fullName evidence="1">Uncharacterized protein</fullName>
    </submittedName>
</protein>
<keyword evidence="2" id="KW-1185">Reference proteome</keyword>
<dbReference type="EMBL" id="FCOE02000009">
    <property type="protein sequence ID" value="SAK65786.1"/>
    <property type="molecule type" value="Genomic_DNA"/>
</dbReference>
<gene>
    <name evidence="1" type="ORF">AWB80_03105</name>
</gene>
<accession>A0A158B7Q8</accession>
<evidence type="ECO:0000313" key="2">
    <source>
        <dbReference type="Proteomes" id="UP000054911"/>
    </source>
</evidence>